<name>A0A2J6S673_HYAVF</name>
<organism evidence="3 4">
    <name type="scientific">Hyaloscypha variabilis (strain UAMH 11265 / GT02V1 / F)</name>
    <name type="common">Meliniomyces variabilis</name>
    <dbReference type="NCBI Taxonomy" id="1149755"/>
    <lineage>
        <taxon>Eukaryota</taxon>
        <taxon>Fungi</taxon>
        <taxon>Dikarya</taxon>
        <taxon>Ascomycota</taxon>
        <taxon>Pezizomycotina</taxon>
        <taxon>Leotiomycetes</taxon>
        <taxon>Helotiales</taxon>
        <taxon>Hyaloscyphaceae</taxon>
        <taxon>Hyaloscypha</taxon>
        <taxon>Hyaloscypha variabilis</taxon>
    </lineage>
</organism>
<evidence type="ECO:0000313" key="4">
    <source>
        <dbReference type="Proteomes" id="UP000235786"/>
    </source>
</evidence>
<dbReference type="STRING" id="1149755.A0A2J6S673"/>
<dbReference type="GO" id="GO:0003729">
    <property type="term" value="F:mRNA binding"/>
    <property type="evidence" value="ECO:0007669"/>
    <property type="project" value="TreeGrafter"/>
</dbReference>
<dbReference type="GO" id="GO:1990247">
    <property type="term" value="F:N6-methyladenosine-containing RNA reader activity"/>
    <property type="evidence" value="ECO:0007669"/>
    <property type="project" value="TreeGrafter"/>
</dbReference>
<dbReference type="InterPro" id="IPR045168">
    <property type="entry name" value="YTH_prot"/>
</dbReference>
<dbReference type="PANTHER" id="PTHR12357:SF3">
    <property type="entry name" value="YTH DOMAIN-CONTAINING PROTEIN 1"/>
    <property type="match status" value="1"/>
</dbReference>
<dbReference type="AlphaFoldDB" id="A0A2J6S673"/>
<proteinExistence type="predicted"/>
<accession>A0A2J6S673</accession>
<sequence>MWQSNGFGNNGHFPNGFNNQENFPLSPFGAPSGQGLARQQYFTNQQNMMQLDDASGEDFPNREFQPEVGLYNEGAFMQNQFINANPLFSQSTFNQPNSVNPIPPRPVQQINARAAELKAELLKRREGRGASSTPPISTSGQASKTAARVDTSSSLRGPKLPINAEMQDQELNVNDLISQYSEAKPAANASVKQEKTLSTPTFSNSQRTPKQPEPAKSQAPSLGSPTKVTVPAQNGQSLGLKSNGKTLGAKHHSNGSVSEASEGEIREDAPTKSVQPPKVKETQIVPNKSKADEQPARDIRDDQAPKSAYYRGSRDNSPPRRPPPTHPKTQPPQWGRDDRRDSYDSRSDQRYQPEQKIERKQYPESEKKAYTRRDSRDEEYRRAEPIAEPPREDYNRQVREPEQKAPTLVDLLPHDDDLREWLDITGYHNAPYRNKILNRRRAIAALDAQRDKLLAEMEAEERGGLPVALASQTSASSMLPPPIPTKVPAGGRVEPPLTSAGNSTMDSQRDRVVSNKRPYSDVQDPREEPSGGKIARTDDRPYGRVKEEHEPDFRRLRVKEEDDDYRPRSSGFEATRRSSIDPRDDRYAVRGRSREREMSPGRRAYEGRPSPRSYSYGDNHSYRDELPFESRGYRGKPYEPSFRGRGRGRARDAYDRYPQELDTKNEPSFGSRIANGRPFMDSRGFDRGGKGDTRYFIVKSFNEDNVLNCIEDSIWTTQVQNGSVFKEAFETCKNVILVFSINKSRAFQGYARMESLPGSVAVPDWQKAINWDTAGAFRVRWLVICATRFHRVGHLKNALNDNQAVLIGKDGQEIEENCGRSLVELIDEECEQALASEEWKVVNYY</sequence>
<feature type="compositionally biased region" description="Polar residues" evidence="1">
    <location>
        <begin position="218"/>
        <end position="245"/>
    </location>
</feature>
<dbReference type="GO" id="GO:0000381">
    <property type="term" value="P:regulation of alternative mRNA splicing, via spliceosome"/>
    <property type="evidence" value="ECO:0007669"/>
    <property type="project" value="TreeGrafter"/>
</dbReference>
<feature type="compositionally biased region" description="Polar residues" evidence="1">
    <location>
        <begin position="130"/>
        <end position="155"/>
    </location>
</feature>
<dbReference type="Pfam" id="PF04146">
    <property type="entry name" value="YTH"/>
    <property type="match status" value="1"/>
</dbReference>
<dbReference type="GO" id="GO:0000398">
    <property type="term" value="P:mRNA splicing, via spliceosome"/>
    <property type="evidence" value="ECO:0007669"/>
    <property type="project" value="TreeGrafter"/>
</dbReference>
<dbReference type="EMBL" id="KZ613939">
    <property type="protein sequence ID" value="PMD46260.1"/>
    <property type="molecule type" value="Genomic_DNA"/>
</dbReference>
<reference evidence="3 4" key="1">
    <citation type="submission" date="2016-04" db="EMBL/GenBank/DDBJ databases">
        <title>A degradative enzymes factory behind the ericoid mycorrhizal symbiosis.</title>
        <authorList>
            <consortium name="DOE Joint Genome Institute"/>
            <person name="Martino E."/>
            <person name="Morin E."/>
            <person name="Grelet G."/>
            <person name="Kuo A."/>
            <person name="Kohler A."/>
            <person name="Daghino S."/>
            <person name="Barry K."/>
            <person name="Choi C."/>
            <person name="Cichocki N."/>
            <person name="Clum A."/>
            <person name="Copeland A."/>
            <person name="Hainaut M."/>
            <person name="Haridas S."/>
            <person name="Labutti K."/>
            <person name="Lindquist E."/>
            <person name="Lipzen A."/>
            <person name="Khouja H.-R."/>
            <person name="Murat C."/>
            <person name="Ohm R."/>
            <person name="Olson A."/>
            <person name="Spatafora J."/>
            <person name="Veneault-Fourrey C."/>
            <person name="Henrissat B."/>
            <person name="Grigoriev I."/>
            <person name="Martin F."/>
            <person name="Perotto S."/>
        </authorList>
    </citation>
    <scope>NUCLEOTIDE SEQUENCE [LARGE SCALE GENOMIC DNA]</scope>
    <source>
        <strain evidence="3 4">F</strain>
    </source>
</reference>
<dbReference type="Gene3D" id="3.10.590.10">
    <property type="entry name" value="ph1033 like domains"/>
    <property type="match status" value="1"/>
</dbReference>
<dbReference type="CDD" id="cd21134">
    <property type="entry name" value="YTH"/>
    <property type="match status" value="1"/>
</dbReference>
<dbReference type="Proteomes" id="UP000235786">
    <property type="component" value="Unassembled WGS sequence"/>
</dbReference>
<evidence type="ECO:0000256" key="1">
    <source>
        <dbReference type="SAM" id="MobiDB-lite"/>
    </source>
</evidence>
<feature type="compositionally biased region" description="Basic and acidic residues" evidence="1">
    <location>
        <begin position="523"/>
        <end position="560"/>
    </location>
</feature>
<feature type="region of interest" description="Disordered" evidence="1">
    <location>
        <begin position="184"/>
        <end position="406"/>
    </location>
</feature>
<dbReference type="PROSITE" id="PS50882">
    <property type="entry name" value="YTH"/>
    <property type="match status" value="1"/>
</dbReference>
<dbReference type="PANTHER" id="PTHR12357">
    <property type="entry name" value="YTH YT521-B HOMOLOGY DOMAIN-CONTAINING"/>
    <property type="match status" value="1"/>
</dbReference>
<feature type="compositionally biased region" description="Low complexity" evidence="1">
    <location>
        <begin position="1"/>
        <end position="19"/>
    </location>
</feature>
<evidence type="ECO:0000313" key="3">
    <source>
        <dbReference type="EMBL" id="PMD46260.1"/>
    </source>
</evidence>
<dbReference type="OrthoDB" id="6103986at2759"/>
<evidence type="ECO:0000259" key="2">
    <source>
        <dbReference type="PROSITE" id="PS50882"/>
    </source>
</evidence>
<dbReference type="InterPro" id="IPR007275">
    <property type="entry name" value="YTH_domain"/>
</dbReference>
<feature type="compositionally biased region" description="Basic and acidic residues" evidence="1">
    <location>
        <begin position="574"/>
        <end position="606"/>
    </location>
</feature>
<dbReference type="GO" id="GO:0005654">
    <property type="term" value="C:nucleoplasm"/>
    <property type="evidence" value="ECO:0007669"/>
    <property type="project" value="TreeGrafter"/>
</dbReference>
<feature type="compositionally biased region" description="Basic and acidic residues" evidence="1">
    <location>
        <begin position="620"/>
        <end position="632"/>
    </location>
</feature>
<gene>
    <name evidence="3" type="ORF">L207DRAFT_507176</name>
</gene>
<protein>
    <submittedName>
        <fullName evidence="3">YTH-domain-containing protein</fullName>
    </submittedName>
</protein>
<feature type="compositionally biased region" description="Basic and acidic residues" evidence="1">
    <location>
        <begin position="289"/>
        <end position="304"/>
    </location>
</feature>
<feature type="compositionally biased region" description="Basic and acidic residues" evidence="1">
    <location>
        <begin position="335"/>
        <end position="403"/>
    </location>
</feature>
<feature type="compositionally biased region" description="Polar residues" evidence="1">
    <location>
        <begin position="196"/>
        <end position="209"/>
    </location>
</feature>
<feature type="domain" description="YTH" evidence="2">
    <location>
        <begin position="693"/>
        <end position="826"/>
    </location>
</feature>
<feature type="region of interest" description="Disordered" evidence="1">
    <location>
        <begin position="124"/>
        <end position="167"/>
    </location>
</feature>
<feature type="region of interest" description="Disordered" evidence="1">
    <location>
        <begin position="473"/>
        <end position="650"/>
    </location>
</feature>
<feature type="compositionally biased region" description="Pro residues" evidence="1">
    <location>
        <begin position="319"/>
        <end position="330"/>
    </location>
</feature>
<feature type="region of interest" description="Disordered" evidence="1">
    <location>
        <begin position="1"/>
        <end position="31"/>
    </location>
</feature>
<keyword evidence="4" id="KW-1185">Reference proteome</keyword>